<dbReference type="InterPro" id="IPR013785">
    <property type="entry name" value="Aldolase_TIM"/>
</dbReference>
<keyword evidence="11" id="KW-0057">Aromatic amino acid biosynthesis</keyword>
<dbReference type="GO" id="GO:0005829">
    <property type="term" value="C:cytosol"/>
    <property type="evidence" value="ECO:0007669"/>
    <property type="project" value="TreeGrafter"/>
</dbReference>
<dbReference type="GO" id="GO:0004425">
    <property type="term" value="F:indole-3-glycerol-phosphate synthase activity"/>
    <property type="evidence" value="ECO:0007669"/>
    <property type="project" value="UniProtKB-EC"/>
</dbReference>
<dbReference type="PRINTS" id="PR00096">
    <property type="entry name" value="GATASE"/>
</dbReference>
<dbReference type="UniPathway" id="UPA00035">
    <property type="reaction ID" value="UER00040"/>
</dbReference>
<dbReference type="PANTHER" id="PTHR43418:SF4">
    <property type="entry name" value="MULTIFUNCTIONAL TRYPTOPHAN BIOSYNTHESIS PROTEIN"/>
    <property type="match status" value="1"/>
</dbReference>
<reference evidence="18" key="1">
    <citation type="journal article" date="2015" name="BMC Genomics">
        <title>Draft genome of a commonly misdiagnosed multidrug resistant pathogen Candida auris.</title>
        <authorList>
            <person name="Chatterjee S."/>
            <person name="Alampalli S.V."/>
            <person name="Nageshan R.K."/>
            <person name="Chettiar S.T."/>
            <person name="Joshi S."/>
            <person name="Tatu U.S."/>
        </authorList>
    </citation>
    <scope>NUCLEOTIDE SEQUENCE [LARGE SCALE GENOMIC DNA]</scope>
    <source>
        <strain evidence="18">6684</strain>
    </source>
</reference>
<dbReference type="GO" id="GO:0000162">
    <property type="term" value="P:L-tryptophan biosynthetic process"/>
    <property type="evidence" value="ECO:0007669"/>
    <property type="project" value="UniProtKB-UniPathway"/>
</dbReference>
<dbReference type="VEuPathDB" id="FungiDB:QG37_07803"/>
<dbReference type="VEuPathDB" id="FungiDB:CJJ07_001850"/>
<gene>
    <name evidence="17" type="ORF">QG37_07803</name>
</gene>
<dbReference type="GO" id="GO:0004049">
    <property type="term" value="F:anthranilate synthase activity"/>
    <property type="evidence" value="ECO:0007669"/>
    <property type="project" value="UniProtKB-EC"/>
</dbReference>
<dbReference type="CDD" id="cd00331">
    <property type="entry name" value="IGPS"/>
    <property type="match status" value="1"/>
</dbReference>
<feature type="domain" description="Indole-3-glycerol phosphate synthase" evidence="16">
    <location>
        <begin position="220"/>
        <end position="504"/>
    </location>
</feature>
<comment type="pathway">
    <text evidence="3">Amino-acid biosynthesis; L-tryptophan biosynthesis; L-tryptophan from chorismate: step 1/5.</text>
</comment>
<dbReference type="VEuPathDB" id="FungiDB:B9J08_004045"/>
<evidence type="ECO:0000256" key="13">
    <source>
        <dbReference type="ARBA" id="ARBA00023268"/>
    </source>
</evidence>
<accession>A0A0L0NNX5</accession>
<comment type="caution">
    <text evidence="17">The sequence shown here is derived from an EMBL/GenBank/DDBJ whole genome shotgun (WGS) entry which is preliminary data.</text>
</comment>
<evidence type="ECO:0000256" key="14">
    <source>
        <dbReference type="ARBA" id="ARBA00047683"/>
    </source>
</evidence>
<evidence type="ECO:0000256" key="1">
    <source>
        <dbReference type="ARBA" id="ARBA00001633"/>
    </source>
</evidence>
<dbReference type="VEuPathDB" id="FungiDB:CJJ09_000209"/>
<dbReference type="VEuPathDB" id="FungiDB:CJI96_0002433"/>
<proteinExistence type="predicted"/>
<feature type="domain" description="Glutamine amidotransferase" evidence="15">
    <location>
        <begin position="11"/>
        <end position="200"/>
    </location>
</feature>
<comment type="pathway">
    <text evidence="2">Amino-acid biosynthesis; L-tryptophan biosynthesis; L-tryptophan from chorismate: step 4/5.</text>
</comment>
<dbReference type="Pfam" id="PF00117">
    <property type="entry name" value="GATase"/>
    <property type="match status" value="1"/>
</dbReference>
<sequence>MTGKFGRKHVLMIDNYDSFTWNLYQFLCQSELCDRVDVYRNDQIDIETIENEIKPDILFISPGPGHPSTDAGISKAAIDHFKGKIPIFGVCMGQQCMVEVFGGEVSYAGEIVHGKTSAIKHDGKGCFTGVPQGVGATRYHSLAGAIASMPDCLEVTAKTETTTPEVIMGVRHKKYTIEGVQFHPESVLSEAGHILVENILKMLGGTWDENKPVSPKENILTKIYNQRIQDYETIRTLPGKTFADIETSLKLGLAPPLIDFYKRLQLTKANNENIILAEFKRASPSKGDINISAHPANQALTYARGHCSTISVLTEPKWFKGSLEDLSLVRRAIDPDIVGSSDLSYSRPAVLRKEFIFSKYQIAEARLAGADTVLLIVKMLLDVKLLQSLYEYSLSLGMIPLVEVNDAEELKVALGLTHNNSTEDPLVIGVNNRNLTTFDVDLKTTSSLVSSAKSSTRKGDVLVLALSGITSAEDVKTYKTEDDVDGFLIGESLMRAEERGEAVQFLHELTHA</sequence>
<keyword evidence="10" id="KW-0315">Glutamine amidotransferase</keyword>
<dbReference type="InterPro" id="IPR013798">
    <property type="entry name" value="Indole-3-glycerol_P_synth_dom"/>
</dbReference>
<dbReference type="CDD" id="cd01743">
    <property type="entry name" value="GATase1_Anthranilate_Synthase"/>
    <property type="match status" value="1"/>
</dbReference>
<dbReference type="InterPro" id="IPR050472">
    <property type="entry name" value="Anth_synth/Amidotransfase"/>
</dbReference>
<dbReference type="PROSITE" id="PS00614">
    <property type="entry name" value="IGPS"/>
    <property type="match status" value="1"/>
</dbReference>
<dbReference type="SUPFAM" id="SSF51366">
    <property type="entry name" value="Ribulose-phoshate binding barrel"/>
    <property type="match status" value="1"/>
</dbReference>
<dbReference type="Gene3D" id="3.20.20.70">
    <property type="entry name" value="Aldolase class I"/>
    <property type="match status" value="1"/>
</dbReference>
<dbReference type="InterPro" id="IPR001468">
    <property type="entry name" value="Indole-3-GlycerolPSynthase_CS"/>
</dbReference>
<dbReference type="PANTHER" id="PTHR43418">
    <property type="entry name" value="MULTIFUNCTIONAL TRYPTOPHAN BIOSYNTHESIS PROTEIN-RELATED"/>
    <property type="match status" value="1"/>
</dbReference>
<evidence type="ECO:0000259" key="15">
    <source>
        <dbReference type="Pfam" id="PF00117"/>
    </source>
</evidence>
<dbReference type="InterPro" id="IPR006221">
    <property type="entry name" value="TrpG/PapA_dom"/>
</dbReference>
<evidence type="ECO:0000256" key="2">
    <source>
        <dbReference type="ARBA" id="ARBA00004696"/>
    </source>
</evidence>
<evidence type="ECO:0000256" key="8">
    <source>
        <dbReference type="ARBA" id="ARBA00022605"/>
    </source>
</evidence>
<dbReference type="PRINTS" id="PR00099">
    <property type="entry name" value="CPSGATASE"/>
</dbReference>
<protein>
    <recommendedName>
        <fullName evidence="7">Multifunctional tryptophan biosynthesis protein</fullName>
        <ecNumber evidence="6">4.1.1.48</ecNumber>
        <ecNumber evidence="5">4.1.3.27</ecNumber>
    </recommendedName>
</protein>
<dbReference type="SUPFAM" id="SSF52317">
    <property type="entry name" value="Class I glutamine amidotransferase-like"/>
    <property type="match status" value="1"/>
</dbReference>
<evidence type="ECO:0000256" key="3">
    <source>
        <dbReference type="ARBA" id="ARBA00004873"/>
    </source>
</evidence>
<comment type="catalytic activity">
    <reaction evidence="1">
        <text>1-(2-carboxyphenylamino)-1-deoxy-D-ribulose 5-phosphate + H(+) = (1S,2R)-1-C-(indol-3-yl)glycerol 3-phosphate + CO2 + H2O</text>
        <dbReference type="Rhea" id="RHEA:23476"/>
        <dbReference type="ChEBI" id="CHEBI:15377"/>
        <dbReference type="ChEBI" id="CHEBI:15378"/>
        <dbReference type="ChEBI" id="CHEBI:16526"/>
        <dbReference type="ChEBI" id="CHEBI:58613"/>
        <dbReference type="ChEBI" id="CHEBI:58866"/>
        <dbReference type="EC" id="4.1.1.48"/>
    </reaction>
</comment>
<dbReference type="InterPro" id="IPR017926">
    <property type="entry name" value="GATASE"/>
</dbReference>
<evidence type="ECO:0000256" key="10">
    <source>
        <dbReference type="ARBA" id="ARBA00022962"/>
    </source>
</evidence>
<dbReference type="Pfam" id="PF00218">
    <property type="entry name" value="IGPS"/>
    <property type="match status" value="1"/>
</dbReference>
<keyword evidence="13" id="KW-0511">Multifunctional enzyme</keyword>
<dbReference type="EMBL" id="LGST01000064">
    <property type="protein sequence ID" value="KND95851.1"/>
    <property type="molecule type" value="Genomic_DNA"/>
</dbReference>
<dbReference type="Proteomes" id="UP000037122">
    <property type="component" value="Unassembled WGS sequence"/>
</dbReference>
<comment type="subunit">
    <text evidence="4">Tetramer of two components I and two components II.</text>
</comment>
<keyword evidence="8" id="KW-0028">Amino-acid biosynthesis</keyword>
<evidence type="ECO:0000256" key="7">
    <source>
        <dbReference type="ARBA" id="ARBA00018819"/>
    </source>
</evidence>
<evidence type="ECO:0000313" key="18">
    <source>
        <dbReference type="Proteomes" id="UP000037122"/>
    </source>
</evidence>
<dbReference type="InterPro" id="IPR029062">
    <property type="entry name" value="Class_I_gatase-like"/>
</dbReference>
<evidence type="ECO:0000256" key="11">
    <source>
        <dbReference type="ARBA" id="ARBA00023141"/>
    </source>
</evidence>
<evidence type="ECO:0000313" key="17">
    <source>
        <dbReference type="EMBL" id="KND95851.1"/>
    </source>
</evidence>
<keyword evidence="9" id="KW-0822">Tryptophan biosynthesis</keyword>
<evidence type="ECO:0000256" key="6">
    <source>
        <dbReference type="ARBA" id="ARBA00012362"/>
    </source>
</evidence>
<comment type="catalytic activity">
    <reaction evidence="14">
        <text>chorismate + L-glutamine = anthranilate + pyruvate + L-glutamate + H(+)</text>
        <dbReference type="Rhea" id="RHEA:21732"/>
        <dbReference type="ChEBI" id="CHEBI:15361"/>
        <dbReference type="ChEBI" id="CHEBI:15378"/>
        <dbReference type="ChEBI" id="CHEBI:16567"/>
        <dbReference type="ChEBI" id="CHEBI:29748"/>
        <dbReference type="ChEBI" id="CHEBI:29985"/>
        <dbReference type="ChEBI" id="CHEBI:58359"/>
        <dbReference type="EC" id="4.1.3.27"/>
    </reaction>
</comment>
<evidence type="ECO:0000256" key="12">
    <source>
        <dbReference type="ARBA" id="ARBA00023239"/>
    </source>
</evidence>
<evidence type="ECO:0000256" key="5">
    <source>
        <dbReference type="ARBA" id="ARBA00012266"/>
    </source>
</evidence>
<dbReference type="PROSITE" id="PS51273">
    <property type="entry name" value="GATASE_TYPE_1"/>
    <property type="match status" value="1"/>
</dbReference>
<keyword evidence="12" id="KW-0456">Lyase</keyword>
<evidence type="ECO:0000256" key="9">
    <source>
        <dbReference type="ARBA" id="ARBA00022822"/>
    </source>
</evidence>
<dbReference type="FunFam" id="3.40.50.880:FF:000031">
    <property type="entry name" value="Multifunctional tryptophan biosynthesis protein"/>
    <property type="match status" value="1"/>
</dbReference>
<dbReference type="Gene3D" id="3.40.50.880">
    <property type="match status" value="1"/>
</dbReference>
<dbReference type="VEuPathDB" id="FungiDB:CJI97_003979"/>
<dbReference type="AlphaFoldDB" id="A0A0L0NNX5"/>
<organism evidence="17 18">
    <name type="scientific">Candidozyma auris</name>
    <name type="common">Yeast</name>
    <name type="synonym">Candida auris</name>
    <dbReference type="NCBI Taxonomy" id="498019"/>
    <lineage>
        <taxon>Eukaryota</taxon>
        <taxon>Fungi</taxon>
        <taxon>Dikarya</taxon>
        <taxon>Ascomycota</taxon>
        <taxon>Saccharomycotina</taxon>
        <taxon>Pichiomycetes</taxon>
        <taxon>Metschnikowiaceae</taxon>
        <taxon>Candidozyma</taxon>
    </lineage>
</organism>
<dbReference type="EC" id="4.1.1.48" evidence="6"/>
<dbReference type="InterPro" id="IPR011060">
    <property type="entry name" value="RibuloseP-bd_barrel"/>
</dbReference>
<evidence type="ECO:0000256" key="4">
    <source>
        <dbReference type="ARBA" id="ARBA00011743"/>
    </source>
</evidence>
<evidence type="ECO:0000259" key="16">
    <source>
        <dbReference type="Pfam" id="PF00218"/>
    </source>
</evidence>
<name>A0A0L0NNX5_CANAR</name>
<dbReference type="EC" id="4.1.3.27" evidence="5"/>
<dbReference type="PRINTS" id="PR00097">
    <property type="entry name" value="ANTSNTHASEII"/>
</dbReference>
<dbReference type="NCBIfam" id="TIGR00566">
    <property type="entry name" value="trpG_papA"/>
    <property type="match status" value="1"/>
</dbReference>